<feature type="transmembrane region" description="Helical" evidence="7">
    <location>
        <begin position="398"/>
        <end position="422"/>
    </location>
</feature>
<evidence type="ECO:0000256" key="2">
    <source>
        <dbReference type="ARBA" id="ARBA00006772"/>
    </source>
</evidence>
<dbReference type="PANTHER" id="PTHR10283">
    <property type="entry name" value="SOLUTE CARRIER FAMILY 13 MEMBER"/>
    <property type="match status" value="1"/>
</dbReference>
<feature type="transmembrane region" description="Helical" evidence="7">
    <location>
        <begin position="12"/>
        <end position="30"/>
    </location>
</feature>
<dbReference type="AlphaFoldDB" id="A0A7I8W2W9"/>
<keyword evidence="6 7" id="KW-0472">Membrane</keyword>
<evidence type="ECO:0000256" key="6">
    <source>
        <dbReference type="ARBA" id="ARBA00023136"/>
    </source>
</evidence>
<evidence type="ECO:0000256" key="3">
    <source>
        <dbReference type="ARBA" id="ARBA00022448"/>
    </source>
</evidence>
<feature type="transmembrane region" description="Helical" evidence="7">
    <location>
        <begin position="443"/>
        <end position="463"/>
    </location>
</feature>
<keyword evidence="4 7" id="KW-0812">Transmembrane</keyword>
<reference evidence="8 9" key="1">
    <citation type="submission" date="2020-08" db="EMBL/GenBank/DDBJ databases">
        <authorList>
            <person name="Hejnol A."/>
        </authorList>
    </citation>
    <scope>NUCLEOTIDE SEQUENCE [LARGE SCALE GENOMIC DNA]</scope>
</reference>
<keyword evidence="9" id="KW-1185">Reference proteome</keyword>
<dbReference type="GO" id="GO:0005886">
    <property type="term" value="C:plasma membrane"/>
    <property type="evidence" value="ECO:0007669"/>
    <property type="project" value="TreeGrafter"/>
</dbReference>
<name>A0A7I8W2W9_9ANNE</name>
<proteinExistence type="inferred from homology"/>
<sequence>MSLKTWFKANWRLVILILIPLLFMPIPIVLKTSEAKCAYVLIIVASYWMSDVLPLAVTSLLPVVLLPLFGILRAKDASKTYFKDSTMMFMGAIMVALAVEKCNLHRRIALKILLIVGERKPNLIFGFMLATWLLSMWISNTATTAMMLPVAEAVLSQLSGFADEDYSNFGKSLAICIAYAANCGGTATLTGTGSNMVMKGFVDDLYEKHNVTTALTYTNYLGWGLPIASMILILTWLWLSILFLGFREFFSCCRRKKTDLERRDHGIQDMIKEEYTKLGNMKYQEIVVIVIFTTLVLLWFFREPQFMTGWSAAFRPGYVTGAVPSILLSTLMFIIPTTRPFSKSADDRDYILTWPFVQNRMPWGIVLLFGGGFTMAEACSKSGLSSLIGEKLATFDRLPSAVMVGLICLLVAMLTEVTSNSATTTLLMPIMASMAENMKKNPLYLMLPVTTSTSFAYMLPVATPPNAIVFSTGRLKVVDMIKAGWILNIFGVLIVTLGTHTWGMAIFKFNQLPWQINNSTRTL</sequence>
<dbReference type="PROSITE" id="PS01271">
    <property type="entry name" value="NA_SULFATE"/>
    <property type="match status" value="1"/>
</dbReference>
<evidence type="ECO:0000256" key="5">
    <source>
        <dbReference type="ARBA" id="ARBA00022989"/>
    </source>
</evidence>
<organism evidence="8 9">
    <name type="scientific">Dimorphilus gyrociliatus</name>
    <dbReference type="NCBI Taxonomy" id="2664684"/>
    <lineage>
        <taxon>Eukaryota</taxon>
        <taxon>Metazoa</taxon>
        <taxon>Spiralia</taxon>
        <taxon>Lophotrochozoa</taxon>
        <taxon>Annelida</taxon>
        <taxon>Polychaeta</taxon>
        <taxon>Polychaeta incertae sedis</taxon>
        <taxon>Dinophilidae</taxon>
        <taxon>Dimorphilus</taxon>
    </lineage>
</organism>
<protein>
    <submittedName>
        <fullName evidence="8">DgyrCDS11253</fullName>
    </submittedName>
</protein>
<dbReference type="PANTHER" id="PTHR10283:SF82">
    <property type="entry name" value="SOLUTE CARRIER FAMILY 13 MEMBER 2"/>
    <property type="match status" value="1"/>
</dbReference>
<evidence type="ECO:0000313" key="9">
    <source>
        <dbReference type="Proteomes" id="UP000549394"/>
    </source>
</evidence>
<comment type="caution">
    <text evidence="8">The sequence shown here is derived from an EMBL/GenBank/DDBJ whole genome shotgun (WGS) entry which is preliminary data.</text>
</comment>
<dbReference type="Proteomes" id="UP000549394">
    <property type="component" value="Unassembled WGS sequence"/>
</dbReference>
<feature type="transmembrane region" description="Helical" evidence="7">
    <location>
        <begin position="361"/>
        <end position="378"/>
    </location>
</feature>
<dbReference type="GO" id="GO:0015141">
    <property type="term" value="F:succinate transmembrane transporter activity"/>
    <property type="evidence" value="ECO:0007669"/>
    <property type="project" value="UniProtKB-ARBA"/>
</dbReference>
<feature type="transmembrane region" description="Helical" evidence="7">
    <location>
        <begin position="483"/>
        <end position="507"/>
    </location>
</feature>
<evidence type="ECO:0000256" key="4">
    <source>
        <dbReference type="ARBA" id="ARBA00022692"/>
    </source>
</evidence>
<feature type="transmembrane region" description="Helical" evidence="7">
    <location>
        <begin position="223"/>
        <end position="246"/>
    </location>
</feature>
<dbReference type="Pfam" id="PF00939">
    <property type="entry name" value="Na_sulph_symp"/>
    <property type="match status" value="1"/>
</dbReference>
<keyword evidence="5 7" id="KW-1133">Transmembrane helix</keyword>
<comment type="subcellular location">
    <subcellularLocation>
        <location evidence="1">Membrane</location>
        <topology evidence="1">Multi-pass membrane protein</topology>
    </subcellularLocation>
</comment>
<comment type="similarity">
    <text evidence="2">Belongs to the SLC13A/DASS transporter (TC 2.A.47) family. NADC subfamily.</text>
</comment>
<evidence type="ECO:0000256" key="7">
    <source>
        <dbReference type="SAM" id="Phobius"/>
    </source>
</evidence>
<dbReference type="EMBL" id="CAJFCJ010000018">
    <property type="protein sequence ID" value="CAD5122851.1"/>
    <property type="molecule type" value="Genomic_DNA"/>
</dbReference>
<dbReference type="InterPro" id="IPR031312">
    <property type="entry name" value="Na/sul_symport_CS"/>
</dbReference>
<feature type="transmembrane region" description="Helical" evidence="7">
    <location>
        <begin position="121"/>
        <end position="139"/>
    </location>
</feature>
<feature type="transmembrane region" description="Helical" evidence="7">
    <location>
        <begin position="37"/>
        <end position="61"/>
    </location>
</feature>
<gene>
    <name evidence="8" type="ORF">DGYR_LOCUS10601</name>
</gene>
<feature type="transmembrane region" description="Helical" evidence="7">
    <location>
        <begin position="283"/>
        <end position="301"/>
    </location>
</feature>
<accession>A0A7I8W2W9</accession>
<evidence type="ECO:0000256" key="1">
    <source>
        <dbReference type="ARBA" id="ARBA00004141"/>
    </source>
</evidence>
<dbReference type="InterPro" id="IPR001898">
    <property type="entry name" value="SLC13A/DASS"/>
</dbReference>
<feature type="transmembrane region" description="Helical" evidence="7">
    <location>
        <begin position="321"/>
        <end position="341"/>
    </location>
</feature>
<keyword evidence="3" id="KW-0813">Transport</keyword>
<dbReference type="OrthoDB" id="6493944at2759"/>
<dbReference type="CDD" id="cd01115">
    <property type="entry name" value="SLC13_permease"/>
    <property type="match status" value="1"/>
</dbReference>
<evidence type="ECO:0000313" key="8">
    <source>
        <dbReference type="EMBL" id="CAD5122851.1"/>
    </source>
</evidence>